<evidence type="ECO:0000256" key="8">
    <source>
        <dbReference type="ARBA" id="ARBA00022801"/>
    </source>
</evidence>
<dbReference type="PANTHER" id="PTHR43156">
    <property type="entry name" value="STAGE II SPORULATION PROTEIN E-RELATED"/>
    <property type="match status" value="1"/>
</dbReference>
<dbReference type="Pfam" id="PF08448">
    <property type="entry name" value="PAS_4"/>
    <property type="match status" value="1"/>
</dbReference>
<keyword evidence="3" id="KW-0997">Cell inner membrane</keyword>
<evidence type="ECO:0000256" key="3">
    <source>
        <dbReference type="ARBA" id="ARBA00022519"/>
    </source>
</evidence>
<feature type="compositionally biased region" description="Pro residues" evidence="11">
    <location>
        <begin position="696"/>
        <end position="711"/>
    </location>
</feature>
<keyword evidence="16" id="KW-1185">Reference proteome</keyword>
<dbReference type="SMART" id="SM00331">
    <property type="entry name" value="PP2C_SIG"/>
    <property type="match status" value="1"/>
</dbReference>
<comment type="caution">
    <text evidence="15">The sequence shown here is derived from an EMBL/GenBank/DDBJ whole genome shotgun (WGS) entry which is preliminary data.</text>
</comment>
<evidence type="ECO:0000256" key="2">
    <source>
        <dbReference type="ARBA" id="ARBA00022475"/>
    </source>
</evidence>
<evidence type="ECO:0000259" key="13">
    <source>
        <dbReference type="PROSITE" id="PS50113"/>
    </source>
</evidence>
<dbReference type="SUPFAM" id="SSF55781">
    <property type="entry name" value="GAF domain-like"/>
    <property type="match status" value="1"/>
</dbReference>
<dbReference type="GO" id="GO:0016791">
    <property type="term" value="F:phosphatase activity"/>
    <property type="evidence" value="ECO:0007669"/>
    <property type="project" value="TreeGrafter"/>
</dbReference>
<dbReference type="Proteomes" id="UP000247602">
    <property type="component" value="Unassembled WGS sequence"/>
</dbReference>
<evidence type="ECO:0000256" key="10">
    <source>
        <dbReference type="ARBA" id="ARBA00023136"/>
    </source>
</evidence>
<dbReference type="InterPro" id="IPR035965">
    <property type="entry name" value="PAS-like_dom_sf"/>
</dbReference>
<dbReference type="PANTHER" id="PTHR43156:SF2">
    <property type="entry name" value="STAGE II SPORULATION PROTEIN E"/>
    <property type="match status" value="1"/>
</dbReference>
<dbReference type="InterPro" id="IPR000014">
    <property type="entry name" value="PAS"/>
</dbReference>
<proteinExistence type="predicted"/>
<evidence type="ECO:0000256" key="4">
    <source>
        <dbReference type="ARBA" id="ARBA00022679"/>
    </source>
</evidence>
<evidence type="ECO:0000313" key="17">
    <source>
        <dbReference type="Proteomes" id="UP000580718"/>
    </source>
</evidence>
<name>A0A323VGW1_9ACTN</name>
<dbReference type="Proteomes" id="UP000580718">
    <property type="component" value="Unassembled WGS sequence"/>
</dbReference>
<dbReference type="GO" id="GO:0005886">
    <property type="term" value="C:plasma membrane"/>
    <property type="evidence" value="ECO:0007669"/>
    <property type="project" value="UniProtKB-SubCell"/>
</dbReference>
<dbReference type="PROSITE" id="PS50113">
    <property type="entry name" value="PAC"/>
    <property type="match status" value="1"/>
</dbReference>
<feature type="region of interest" description="Disordered" evidence="11">
    <location>
        <begin position="691"/>
        <end position="711"/>
    </location>
</feature>
<evidence type="ECO:0000256" key="5">
    <source>
        <dbReference type="ARBA" id="ARBA00022692"/>
    </source>
</evidence>
<dbReference type="SUPFAM" id="SSF55785">
    <property type="entry name" value="PYP-like sensor domain (PAS domain)"/>
    <property type="match status" value="2"/>
</dbReference>
<dbReference type="Pfam" id="PF07228">
    <property type="entry name" value="SpoIIE"/>
    <property type="match status" value="1"/>
</dbReference>
<dbReference type="SMART" id="SM00065">
    <property type="entry name" value="GAF"/>
    <property type="match status" value="1"/>
</dbReference>
<dbReference type="InterPro" id="IPR001932">
    <property type="entry name" value="PPM-type_phosphatase-like_dom"/>
</dbReference>
<keyword evidence="5" id="KW-0812">Transmembrane</keyword>
<dbReference type="InterPro" id="IPR000700">
    <property type="entry name" value="PAS-assoc_C"/>
</dbReference>
<evidence type="ECO:0000256" key="9">
    <source>
        <dbReference type="ARBA" id="ARBA00022989"/>
    </source>
</evidence>
<accession>A0A323VGW1</accession>
<dbReference type="EMBL" id="JACIBU010000001">
    <property type="protein sequence ID" value="MBB3674679.1"/>
    <property type="molecule type" value="Genomic_DNA"/>
</dbReference>
<dbReference type="InterPro" id="IPR029016">
    <property type="entry name" value="GAF-like_dom_sf"/>
</dbReference>
<dbReference type="Gene3D" id="2.10.70.100">
    <property type="match status" value="1"/>
</dbReference>
<keyword evidence="9" id="KW-1133">Transmembrane helix</keyword>
<dbReference type="PROSITE" id="PS50112">
    <property type="entry name" value="PAS"/>
    <property type="match status" value="2"/>
</dbReference>
<reference evidence="14 17" key="2">
    <citation type="submission" date="2020-08" db="EMBL/GenBank/DDBJ databases">
        <title>Sequencing the genomes of 1000 actinobacteria strains.</title>
        <authorList>
            <person name="Klenk H.-P."/>
        </authorList>
    </citation>
    <scope>NUCLEOTIDE SEQUENCE [LARGE SCALE GENOMIC DNA]</scope>
    <source>
        <strain evidence="14 17">DSM 16678</strain>
    </source>
</reference>
<feature type="domain" description="PAS" evidence="12">
    <location>
        <begin position="51"/>
        <end position="96"/>
    </location>
</feature>
<comment type="subcellular location">
    <subcellularLocation>
        <location evidence="1">Cell inner membrane</location>
        <topology evidence="1">Multi-pass membrane protein</topology>
    </subcellularLocation>
</comment>
<keyword evidence="2" id="KW-1003">Cell membrane</keyword>
<dbReference type="AlphaFoldDB" id="A0A323VGW1"/>
<dbReference type="Pfam" id="PF08447">
    <property type="entry name" value="PAS_3"/>
    <property type="match status" value="1"/>
</dbReference>
<evidence type="ECO:0000313" key="14">
    <source>
        <dbReference type="EMBL" id="MBB3674679.1"/>
    </source>
</evidence>
<evidence type="ECO:0000313" key="16">
    <source>
        <dbReference type="Proteomes" id="UP000247602"/>
    </source>
</evidence>
<dbReference type="CDD" id="cd00130">
    <property type="entry name" value="PAS"/>
    <property type="match status" value="2"/>
</dbReference>
<feature type="domain" description="PAS" evidence="12">
    <location>
        <begin position="145"/>
        <end position="215"/>
    </location>
</feature>
<reference evidence="15 16" key="1">
    <citation type="submission" date="2018-06" db="EMBL/GenBank/DDBJ databases">
        <title>Draft genome sequence of Modestobacter versicolor CP153-2.</title>
        <authorList>
            <person name="Gundlapally S.R."/>
        </authorList>
    </citation>
    <scope>NUCLEOTIDE SEQUENCE [LARGE SCALE GENOMIC DNA]</scope>
    <source>
        <strain evidence="15 16">CP153-2</strain>
    </source>
</reference>
<keyword evidence="4" id="KW-0808">Transferase</keyword>
<dbReference type="SMART" id="SM00091">
    <property type="entry name" value="PAS"/>
    <property type="match status" value="2"/>
</dbReference>
<evidence type="ECO:0000313" key="15">
    <source>
        <dbReference type="EMBL" id="PZA23253.1"/>
    </source>
</evidence>
<dbReference type="Gene3D" id="3.30.450.40">
    <property type="match status" value="1"/>
</dbReference>
<dbReference type="InterPro" id="IPR013655">
    <property type="entry name" value="PAS_fold_3"/>
</dbReference>
<protein>
    <submittedName>
        <fullName evidence="15">Histidine kinase</fullName>
    </submittedName>
    <submittedName>
        <fullName evidence="14">PAS domain S-box-containing protein</fullName>
    </submittedName>
</protein>
<dbReference type="SMART" id="SM00086">
    <property type="entry name" value="PAC"/>
    <property type="match status" value="1"/>
</dbReference>
<dbReference type="GO" id="GO:0016301">
    <property type="term" value="F:kinase activity"/>
    <property type="evidence" value="ECO:0007669"/>
    <property type="project" value="UniProtKB-KW"/>
</dbReference>
<dbReference type="EMBL" id="QKNV01000009">
    <property type="protein sequence ID" value="PZA23253.1"/>
    <property type="molecule type" value="Genomic_DNA"/>
</dbReference>
<keyword evidence="7" id="KW-0547">Nucleotide-binding</keyword>
<keyword evidence="15" id="KW-0418">Kinase</keyword>
<evidence type="ECO:0000256" key="11">
    <source>
        <dbReference type="SAM" id="MobiDB-lite"/>
    </source>
</evidence>
<evidence type="ECO:0000256" key="7">
    <source>
        <dbReference type="ARBA" id="ARBA00022741"/>
    </source>
</evidence>
<dbReference type="Pfam" id="PF01590">
    <property type="entry name" value="GAF"/>
    <property type="match status" value="1"/>
</dbReference>
<keyword evidence="10" id="KW-0472">Membrane</keyword>
<sequence>MSEYGDDASRTRTSELAGGPGEARRALLDLAVTAAGVGMFDWVLAADDLGWDERLIELFGYDPATFDQAFAAFTDRVHPEDVDRVTGLLQDAVDTVGEYSAEYRVVLPDGGIRWLAARGRALADEAGRTVRVIGAAWDVTERRAEQERIAQIVDSMAVGFIAVDHDWVITHVNTEAERITGYPREQLLGRDLWDQFSAAVGTEFERSYRRAAATGQTQALDAYYPEPLDVWVEVRAVPGPAGLALHFVDITARALAVQQAERAAAREQLLSRITEELAGTLDADDAATRLARLITPAVADWCIVTLIEDTSAAGDRRGLRTAASWHTDPAMRDTVEAYAQSRLSVMDDDAIVVRALRTGQPQHLPTGAAGFAEDMLAPGLARDLVDVLAPEAVLVMPLPGRTGPVGLLTVCNGARRGPFSPEDLVSIRHVAARAGLVLDNARLYRQQRDLAEGFQRSLLTAPPQPDHLQIVVRYVPAAQAAEVGGDWYDAFLQPAGATVLVIGDVVGHDTQAAAAMGQIRTVVRTLGAHDDDGPAAVVAQADQVMHALQSAILATAVVARLEQTDDEHDQGLTRLRWSNAGHPPPLVLTPDGQVELLATERADLLLGVDPSTTRRESVITVQRETVVLLYTDGLVERRSEDLDHGLARLQAIVAELAGRDLDELVDEVLDRMLPAIPDDDVALIAVRLHRQDQPRPPEAGPNRLPPDVPAA</sequence>
<dbReference type="InterPro" id="IPR013656">
    <property type="entry name" value="PAS_4"/>
</dbReference>
<dbReference type="Gene3D" id="3.30.450.20">
    <property type="entry name" value="PAS domain"/>
    <property type="match status" value="2"/>
</dbReference>
<dbReference type="FunFam" id="2.10.70.100:FF:000001">
    <property type="entry name" value="Sensory transduction histidine kinase"/>
    <property type="match status" value="1"/>
</dbReference>
<dbReference type="InterPro" id="IPR052016">
    <property type="entry name" value="Bact_Sigma-Reg"/>
</dbReference>
<feature type="domain" description="PAC" evidence="13">
    <location>
        <begin position="99"/>
        <end position="151"/>
    </location>
</feature>
<dbReference type="InterPro" id="IPR036457">
    <property type="entry name" value="PPM-type-like_dom_sf"/>
</dbReference>
<evidence type="ECO:0000256" key="6">
    <source>
        <dbReference type="ARBA" id="ARBA00022737"/>
    </source>
</evidence>
<dbReference type="NCBIfam" id="TIGR00229">
    <property type="entry name" value="sensory_box"/>
    <property type="match status" value="2"/>
</dbReference>
<dbReference type="SUPFAM" id="SSF81606">
    <property type="entry name" value="PP2C-like"/>
    <property type="match status" value="1"/>
</dbReference>
<dbReference type="Gene3D" id="3.60.40.10">
    <property type="entry name" value="PPM-type phosphatase domain"/>
    <property type="match status" value="1"/>
</dbReference>
<dbReference type="InterPro" id="IPR003018">
    <property type="entry name" value="GAF"/>
</dbReference>
<keyword evidence="8" id="KW-0378">Hydrolase</keyword>
<evidence type="ECO:0000259" key="12">
    <source>
        <dbReference type="PROSITE" id="PS50112"/>
    </source>
</evidence>
<evidence type="ECO:0000256" key="1">
    <source>
        <dbReference type="ARBA" id="ARBA00004429"/>
    </source>
</evidence>
<dbReference type="RefSeq" id="WP_110550407.1">
    <property type="nucleotide sequence ID" value="NZ_JACIBU010000001.1"/>
</dbReference>
<dbReference type="OrthoDB" id="118142at2"/>
<dbReference type="GO" id="GO:0000166">
    <property type="term" value="F:nucleotide binding"/>
    <property type="evidence" value="ECO:0007669"/>
    <property type="project" value="UniProtKB-KW"/>
</dbReference>
<organism evidence="15 16">
    <name type="scientific">Modestobacter versicolor</name>
    <dbReference type="NCBI Taxonomy" id="429133"/>
    <lineage>
        <taxon>Bacteria</taxon>
        <taxon>Bacillati</taxon>
        <taxon>Actinomycetota</taxon>
        <taxon>Actinomycetes</taxon>
        <taxon>Geodermatophilales</taxon>
        <taxon>Geodermatophilaceae</taxon>
        <taxon>Modestobacter</taxon>
    </lineage>
</organism>
<gene>
    <name evidence="15" type="ORF">DMO24_00915</name>
    <name evidence="14" type="ORF">FHX36_000414</name>
</gene>
<keyword evidence="6" id="KW-0677">Repeat</keyword>
<dbReference type="InterPro" id="IPR001610">
    <property type="entry name" value="PAC"/>
</dbReference>